<keyword evidence="2 10" id="KW-0813">Transport</keyword>
<evidence type="ECO:0000256" key="7">
    <source>
        <dbReference type="ARBA" id="ARBA00023077"/>
    </source>
</evidence>
<comment type="similarity">
    <text evidence="10 12">Belongs to the TonB-dependent receptor family.</text>
</comment>
<evidence type="ECO:0000313" key="16">
    <source>
        <dbReference type="EMBL" id="RUO43625.1"/>
    </source>
</evidence>
<dbReference type="GO" id="GO:0015344">
    <property type="term" value="F:siderophore uptake transmembrane transporter activity"/>
    <property type="evidence" value="ECO:0007669"/>
    <property type="project" value="TreeGrafter"/>
</dbReference>
<reference evidence="16 17" key="1">
    <citation type="journal article" date="2011" name="Front. Microbiol.">
        <title>Genomic signatures of strain selection and enhancement in Bacillus atrophaeus var. globigii, a historical biowarfare simulant.</title>
        <authorList>
            <person name="Gibbons H.S."/>
            <person name="Broomall S.M."/>
            <person name="McNew L.A."/>
            <person name="Daligault H."/>
            <person name="Chapman C."/>
            <person name="Bruce D."/>
            <person name="Karavis M."/>
            <person name="Krepps M."/>
            <person name="McGregor P.A."/>
            <person name="Hong C."/>
            <person name="Park K.H."/>
            <person name="Akmal A."/>
            <person name="Feldman A."/>
            <person name="Lin J.S."/>
            <person name="Chang W.E."/>
            <person name="Higgs B.W."/>
            <person name="Demirev P."/>
            <person name="Lindquist J."/>
            <person name="Liem A."/>
            <person name="Fochler E."/>
            <person name="Read T.D."/>
            <person name="Tapia R."/>
            <person name="Johnson S."/>
            <person name="Bishop-Lilly K.A."/>
            <person name="Detter C."/>
            <person name="Han C."/>
            <person name="Sozhamannan S."/>
            <person name="Rosenzweig C.N."/>
            <person name="Skowronski E.W."/>
        </authorList>
    </citation>
    <scope>NUCLEOTIDE SEQUENCE [LARGE SCALE GENOMIC DNA]</scope>
    <source>
        <strain evidence="16 17">AIT1</strain>
    </source>
</reference>
<keyword evidence="8 10" id="KW-0472">Membrane</keyword>
<keyword evidence="4 10" id="KW-0812">Transmembrane</keyword>
<organism evidence="16 17">
    <name type="scientific">Aliidiomarina taiwanensis</name>
    <dbReference type="NCBI Taxonomy" id="946228"/>
    <lineage>
        <taxon>Bacteria</taxon>
        <taxon>Pseudomonadati</taxon>
        <taxon>Pseudomonadota</taxon>
        <taxon>Gammaproteobacteria</taxon>
        <taxon>Alteromonadales</taxon>
        <taxon>Idiomarinaceae</taxon>
        <taxon>Aliidiomarina</taxon>
    </lineage>
</organism>
<comment type="subcellular location">
    <subcellularLocation>
        <location evidence="1 10">Cell outer membrane</location>
        <topology evidence="1 10">Multi-pass membrane protein</topology>
    </subcellularLocation>
</comment>
<evidence type="ECO:0000256" key="5">
    <source>
        <dbReference type="ARBA" id="ARBA00022729"/>
    </source>
</evidence>
<dbReference type="AlphaFoldDB" id="A0A432X896"/>
<dbReference type="InterPro" id="IPR000531">
    <property type="entry name" value="Beta-barrel_TonB"/>
</dbReference>
<evidence type="ECO:0000259" key="14">
    <source>
        <dbReference type="Pfam" id="PF00593"/>
    </source>
</evidence>
<evidence type="ECO:0000256" key="12">
    <source>
        <dbReference type="RuleBase" id="RU003357"/>
    </source>
</evidence>
<evidence type="ECO:0000256" key="11">
    <source>
        <dbReference type="PROSITE-ProRule" id="PRU10143"/>
    </source>
</evidence>
<evidence type="ECO:0000256" key="9">
    <source>
        <dbReference type="ARBA" id="ARBA00023237"/>
    </source>
</evidence>
<dbReference type="OrthoDB" id="9764669at2"/>
<evidence type="ECO:0000256" key="13">
    <source>
        <dbReference type="SAM" id="SignalP"/>
    </source>
</evidence>
<dbReference type="EMBL" id="PIPQ01000001">
    <property type="protein sequence ID" value="RUO43625.1"/>
    <property type="molecule type" value="Genomic_DNA"/>
</dbReference>
<evidence type="ECO:0000256" key="4">
    <source>
        <dbReference type="ARBA" id="ARBA00022692"/>
    </source>
</evidence>
<dbReference type="Proteomes" id="UP000286976">
    <property type="component" value="Unassembled WGS sequence"/>
</dbReference>
<dbReference type="InterPro" id="IPR012910">
    <property type="entry name" value="Plug_dom"/>
</dbReference>
<dbReference type="GO" id="GO:0044718">
    <property type="term" value="P:siderophore transmembrane transport"/>
    <property type="evidence" value="ECO:0007669"/>
    <property type="project" value="TreeGrafter"/>
</dbReference>
<dbReference type="InterPro" id="IPR010916">
    <property type="entry name" value="TonB_box_CS"/>
</dbReference>
<proteinExistence type="inferred from homology"/>
<dbReference type="InterPro" id="IPR036942">
    <property type="entry name" value="Beta-barrel_TonB_sf"/>
</dbReference>
<evidence type="ECO:0000256" key="3">
    <source>
        <dbReference type="ARBA" id="ARBA00022452"/>
    </source>
</evidence>
<dbReference type="SUPFAM" id="SSF56935">
    <property type="entry name" value="Porins"/>
    <property type="match status" value="1"/>
</dbReference>
<name>A0A432X896_9GAMM</name>
<dbReference type="InterPro" id="IPR039426">
    <property type="entry name" value="TonB-dep_rcpt-like"/>
</dbReference>
<sequence length="643" mass="71648">MRSQHTIALLSLLLANPLASALAAEPADEPMETIVVTATGSASSTLLAPASLTVISREQLMNVSDQQLVTALRKTAGVSLSGRSVGGRKVIQLRGLESKHSLILIDGKRVSATDDVVGHSDFQYEWLPLDSIERIEVIRGPMSSLYGSEALGGVINIITRQSQGDAYSSLAINGTLHHANQGGGKYGINGQWVQPVSDQVTLKAHLGHKYQDDMLDTQDPRISALEGQRVSSLQVGLDWQVNPQHGVDIEYLLSDEKRWQHTNFRGTAPFYKSWYNLERDQLSAFWNANFEQWSGHVGYYRSAIDVRHATDNATVAPYSPQFLLDHVVESKFYRDINTARLTLGAEWRYEKLEHNAFSGGGDSAVHKAALAQYEMDLVEDVYLTLGGRLDHHEFFGSEFSPRAYAVWLIQPDLSLKVGYGHGFKAPTLKQISPDYRFDGPHTFLGNENLQPETSDSWEVGLRYEGINFNFSATVFHNDIQDLISSVCIERCGGRFGHVNQYVNLDQAQVTGFEFESAMPLHERVQLTNSYTYTDAKNKQTNEGLPARPRHQGSLGLHIDWLANTLSSAIDWQYIGKQHTATYTGLVALPSYSLLNANVSYTRGNHRVTLSASNLLNTDLLEKSEAFGYQEQGRSIDLAWHWQF</sequence>
<evidence type="ECO:0000259" key="15">
    <source>
        <dbReference type="Pfam" id="PF07715"/>
    </source>
</evidence>
<dbReference type="CDD" id="cd01347">
    <property type="entry name" value="ligand_gated_channel"/>
    <property type="match status" value="1"/>
</dbReference>
<dbReference type="Gene3D" id="2.40.170.20">
    <property type="entry name" value="TonB-dependent receptor, beta-barrel domain"/>
    <property type="match status" value="1"/>
</dbReference>
<feature type="short sequence motif" description="TonB box" evidence="11">
    <location>
        <begin position="33"/>
        <end position="39"/>
    </location>
</feature>
<feature type="domain" description="TonB-dependent receptor plug" evidence="15">
    <location>
        <begin position="48"/>
        <end position="154"/>
    </location>
</feature>
<dbReference type="RefSeq" id="WP_126756019.1">
    <property type="nucleotide sequence ID" value="NZ_PIPQ01000001.1"/>
</dbReference>
<feature type="signal peptide" evidence="13">
    <location>
        <begin position="1"/>
        <end position="23"/>
    </location>
</feature>
<dbReference type="Gene3D" id="2.170.130.10">
    <property type="entry name" value="TonB-dependent receptor, plug domain"/>
    <property type="match status" value="1"/>
</dbReference>
<evidence type="ECO:0000256" key="10">
    <source>
        <dbReference type="PROSITE-ProRule" id="PRU01360"/>
    </source>
</evidence>
<accession>A0A432X896</accession>
<dbReference type="PROSITE" id="PS00430">
    <property type="entry name" value="TONB_DEPENDENT_REC_1"/>
    <property type="match status" value="1"/>
</dbReference>
<dbReference type="InterPro" id="IPR037066">
    <property type="entry name" value="Plug_dom_sf"/>
</dbReference>
<keyword evidence="7 11" id="KW-0798">TonB box</keyword>
<evidence type="ECO:0000256" key="2">
    <source>
        <dbReference type="ARBA" id="ARBA00022448"/>
    </source>
</evidence>
<evidence type="ECO:0000256" key="6">
    <source>
        <dbReference type="ARBA" id="ARBA00023065"/>
    </source>
</evidence>
<comment type="caution">
    <text evidence="16">The sequence shown here is derived from an EMBL/GenBank/DDBJ whole genome shotgun (WGS) entry which is preliminary data.</text>
</comment>
<feature type="chain" id="PRO_5019316788" description="TonB-dependent receptor" evidence="13">
    <location>
        <begin position="24"/>
        <end position="643"/>
    </location>
</feature>
<dbReference type="Pfam" id="PF00593">
    <property type="entry name" value="TonB_dep_Rec_b-barrel"/>
    <property type="match status" value="1"/>
</dbReference>
<keyword evidence="17" id="KW-1185">Reference proteome</keyword>
<evidence type="ECO:0000256" key="1">
    <source>
        <dbReference type="ARBA" id="ARBA00004571"/>
    </source>
</evidence>
<dbReference type="PANTHER" id="PTHR30069">
    <property type="entry name" value="TONB-DEPENDENT OUTER MEMBRANE RECEPTOR"/>
    <property type="match status" value="1"/>
</dbReference>
<keyword evidence="3 10" id="KW-1134">Transmembrane beta strand</keyword>
<protein>
    <recommendedName>
        <fullName evidence="18">TonB-dependent receptor</fullName>
    </recommendedName>
</protein>
<evidence type="ECO:0000256" key="8">
    <source>
        <dbReference type="ARBA" id="ARBA00023136"/>
    </source>
</evidence>
<dbReference type="PANTHER" id="PTHR30069:SF53">
    <property type="entry name" value="COLICIN I RECEPTOR-RELATED"/>
    <property type="match status" value="1"/>
</dbReference>
<keyword evidence="6" id="KW-0406">Ion transport</keyword>
<keyword evidence="5 13" id="KW-0732">Signal</keyword>
<feature type="domain" description="TonB-dependent receptor-like beta-barrel" evidence="14">
    <location>
        <begin position="253"/>
        <end position="614"/>
    </location>
</feature>
<dbReference type="Pfam" id="PF07715">
    <property type="entry name" value="Plug"/>
    <property type="match status" value="1"/>
</dbReference>
<dbReference type="GO" id="GO:0009279">
    <property type="term" value="C:cell outer membrane"/>
    <property type="evidence" value="ECO:0007669"/>
    <property type="project" value="UniProtKB-SubCell"/>
</dbReference>
<dbReference type="PROSITE" id="PS52016">
    <property type="entry name" value="TONB_DEPENDENT_REC_3"/>
    <property type="match status" value="1"/>
</dbReference>
<evidence type="ECO:0008006" key="18">
    <source>
        <dbReference type="Google" id="ProtNLM"/>
    </source>
</evidence>
<gene>
    <name evidence="16" type="ORF">CWE15_00020</name>
</gene>
<evidence type="ECO:0000313" key="17">
    <source>
        <dbReference type="Proteomes" id="UP000286976"/>
    </source>
</evidence>
<keyword evidence="9 10" id="KW-0998">Cell outer membrane</keyword>